<feature type="compositionally biased region" description="Basic and acidic residues" evidence="2">
    <location>
        <begin position="61"/>
        <end position="70"/>
    </location>
</feature>
<dbReference type="Pfam" id="PF20148">
    <property type="entry name" value="DUF6531"/>
    <property type="match status" value="1"/>
</dbReference>
<dbReference type="Pfam" id="PF05593">
    <property type="entry name" value="RHS_repeat"/>
    <property type="match status" value="13"/>
</dbReference>
<dbReference type="InterPro" id="IPR045351">
    <property type="entry name" value="DUF6531"/>
</dbReference>
<keyword evidence="3" id="KW-0732">Signal</keyword>
<dbReference type="InterPro" id="IPR050708">
    <property type="entry name" value="T6SS_VgrG/RHS"/>
</dbReference>
<feature type="region of interest" description="Disordered" evidence="2">
    <location>
        <begin position="792"/>
        <end position="814"/>
    </location>
</feature>
<evidence type="ECO:0000259" key="4">
    <source>
        <dbReference type="Pfam" id="PF20148"/>
    </source>
</evidence>
<dbReference type="InterPro" id="IPR056823">
    <property type="entry name" value="TEN-like_YD-shell"/>
</dbReference>
<dbReference type="SUPFAM" id="SSF69304">
    <property type="entry name" value="Tricorn protease N-terminal domain"/>
    <property type="match status" value="2"/>
</dbReference>
<dbReference type="NCBIfam" id="TIGR01643">
    <property type="entry name" value="YD_repeat_2x"/>
    <property type="match status" value="16"/>
</dbReference>
<feature type="region of interest" description="Disordered" evidence="2">
    <location>
        <begin position="858"/>
        <end position="878"/>
    </location>
</feature>
<dbReference type="InterPro" id="IPR006530">
    <property type="entry name" value="YD"/>
</dbReference>
<feature type="compositionally biased region" description="Basic and acidic residues" evidence="2">
    <location>
        <begin position="795"/>
        <end position="807"/>
    </location>
</feature>
<feature type="domain" description="DUF6531" evidence="4">
    <location>
        <begin position="274"/>
        <end position="349"/>
    </location>
</feature>
<proteinExistence type="predicted"/>
<keyword evidence="1" id="KW-0677">Repeat</keyword>
<dbReference type="EMBL" id="QMIG01000003">
    <property type="protein sequence ID" value="RAW17593.1"/>
    <property type="molecule type" value="Genomic_DNA"/>
</dbReference>
<evidence type="ECO:0000313" key="6">
    <source>
        <dbReference type="EMBL" id="RAW17593.1"/>
    </source>
</evidence>
<feature type="compositionally biased region" description="Polar residues" evidence="2">
    <location>
        <begin position="50"/>
        <end position="59"/>
    </location>
</feature>
<evidence type="ECO:0000313" key="7">
    <source>
        <dbReference type="Proteomes" id="UP000250462"/>
    </source>
</evidence>
<organism evidence="6 7">
    <name type="scientific">Phytoactinopolyspora halophila</name>
    <dbReference type="NCBI Taxonomy" id="1981511"/>
    <lineage>
        <taxon>Bacteria</taxon>
        <taxon>Bacillati</taxon>
        <taxon>Actinomycetota</taxon>
        <taxon>Actinomycetes</taxon>
        <taxon>Jiangellales</taxon>
        <taxon>Jiangellaceae</taxon>
        <taxon>Phytoactinopolyspora</taxon>
    </lineage>
</organism>
<evidence type="ECO:0000256" key="2">
    <source>
        <dbReference type="SAM" id="MobiDB-lite"/>
    </source>
</evidence>
<evidence type="ECO:0000259" key="5">
    <source>
        <dbReference type="Pfam" id="PF25023"/>
    </source>
</evidence>
<accession>A0A329QZP5</accession>
<name>A0A329QZP5_9ACTN</name>
<dbReference type="InterPro" id="IPR031325">
    <property type="entry name" value="RHS_repeat"/>
</dbReference>
<evidence type="ECO:0000256" key="3">
    <source>
        <dbReference type="SAM" id="SignalP"/>
    </source>
</evidence>
<dbReference type="Proteomes" id="UP000250462">
    <property type="component" value="Unassembled WGS sequence"/>
</dbReference>
<dbReference type="InterPro" id="IPR022385">
    <property type="entry name" value="Rhs_assc_core"/>
</dbReference>
<feature type="signal peptide" evidence="3">
    <location>
        <begin position="1"/>
        <end position="33"/>
    </location>
</feature>
<dbReference type="NCBIfam" id="TIGR03696">
    <property type="entry name" value="Rhs_assc_core"/>
    <property type="match status" value="1"/>
</dbReference>
<evidence type="ECO:0000256" key="1">
    <source>
        <dbReference type="ARBA" id="ARBA00022737"/>
    </source>
</evidence>
<reference evidence="6 7" key="1">
    <citation type="submission" date="2018-06" db="EMBL/GenBank/DDBJ databases">
        <title>Phytoactinopolyspora halophila sp. nov., a novel halophilic actinomycete isolated from a saline soil in China.</title>
        <authorList>
            <person name="Tang S.-K."/>
        </authorList>
    </citation>
    <scope>NUCLEOTIDE SEQUENCE [LARGE SCALE GENOMIC DNA]</scope>
    <source>
        <strain evidence="6 7">YIM 96934</strain>
    </source>
</reference>
<dbReference type="Gene3D" id="2.180.10.10">
    <property type="entry name" value="RHS repeat-associated core"/>
    <property type="match status" value="5"/>
</dbReference>
<dbReference type="PANTHER" id="PTHR32305:SF15">
    <property type="entry name" value="PROTEIN RHSA-RELATED"/>
    <property type="match status" value="1"/>
</dbReference>
<evidence type="ECO:0008006" key="8">
    <source>
        <dbReference type="Google" id="ProtNLM"/>
    </source>
</evidence>
<feature type="domain" description="Teneurin-like YD-shell" evidence="5">
    <location>
        <begin position="1226"/>
        <end position="1529"/>
    </location>
</feature>
<gene>
    <name evidence="6" type="ORF">DPM12_06270</name>
</gene>
<sequence>MGGGQFLGTAVRNVAVISSVGLLAAGLSVPSGAGDSQTNGVTAAAENDADQSTESSSSGRKVHDVDKRPSPPELVPAEDRIPGIGAIEDSDLVLDHDDARELMSASDDLAQEPEPHEDLPTPIIVGYEPEDPIPGCNTWGVLVWAHPEDDSDNPIVGGNYHVELFRASDDERVWDMEFPGWVRGIRVLSNVFEDSCRLGTDYPMPGPPFLEVGKEYYASVTFVGSSDDPPRSDPAYSDTHEAYGFPGLPEESTRGDCYCVTSTGRLFPLNQFRGNPVNTATGALTESATDAEIASIGQGFSATRSYNSNNESVGVLGKGWTFPYFAHLDIGADGSSVRYIAEDGQEITYEENGDSFEPPEGHATRLESTSDGFALATKEHESIEFDSDGRLSRVEESSGQGVSLAYSGDRLETVTDASDRDFDIDYNADGFISSITLPDGESISYEYDGDLLTSVTDVRGGVTEYEYDSEGRLTSVTNALGHTVTESTYDSAGRVVEQVDAHGGVTEFEYEQDGEYLTTYTTDPLGNVTRDHYYDNVLIEEETAEGAVTTYEYDDRLRLVAETDPHGLVTRHEYDEDDNRIRTEYPNGDVEEFTYSDDGELLSETSPEGHVTEYEYDSSHRVTTMTDPEGGETSYTYTAKGQEKTVTTPEGRTSTYEYDEDGNRIAEISPEGRKTSSEYDALGRVVSETSARGHVDGADPQDFTSTYEYDKAGNLIASSDPAGNVTEFEYDLVDQQVAETDPLGRRTEMEYDAVGNLVRVTDPTGAVTTHEYDAVGNRIATTDAEGATTTWTYDGDGRKISETKPRGNEQGADPAEHTWTYEYDGLGNLISETDPEGRETTYEYDERYRQISVTDPLGQTTTTEYDGDGNAVATTDPLGNTTETVYDGRGLAVEQIDAAGEVTTTEYDGDGLVLAETTPEGHTTTYSYDDDGLMLTRTTPRGNEAEADPDEFTWTHAYDADGNQISVTDPLGGEQTTTYDARGLVTETTDEVGATTTTSYDAAGQVTSVTGPDGAETSYTYTDAGELKTVTDPNGGVTTYGYDQVHRRVSVTDPLDRTRTFSYDADGNQVTEVLARAEEHDDPDRWTITTDVDERGLPTAVTTGSASSSRSFTYDDAGRLVEYADASGTTTQDYDAAGRLVSVSRDHADGGVDEYSYTYDARGLLTEIGYPDGTGVQHEYDADGLRTMTTLPEGFRESYGYDANANLTSTSYLLPEGSKPLRVYRQRQKYDAADRISRVSHSYGNAFMPYISYTRDAAGRPIERARGKEALGVDAAQSYTYDDAGRLDRVCFFEDTEPEQCTTSAGEYIDYDYDGSGNILAEDRHGVDDPGLITYEYDAAHQLVSVDGQEYTHDADGNLTSDGTTTWTYDAFDQIVEAEHEGDVAELAYDAQGNRISVTTGGQQRNLSWDINGELPMLTTVDDPDGQTTYRYGPTGLPTRIHLDDDTQFLFTDALGTVTDAYDGDITPSWHSEYEPFGARRNTTEDGLTTDDLGLGFTGEYHDPATNLLHLRLRDYNPNLGRFTGTDPVTTPTGTPWTSPYAYAGNQPTLLTDPTGSCPWDWCKDLFGSDNFMPTMPFMQDALVGASGAYQTEGFPSRNEIFGGFALGAVSAGESAAHDLASRGRGAHFSEMTGWNGQWLAGQIDDFNSDWYPVTARLGEAGFYAGSIAASLPFGARTTATGLTTRYCPPGLTSNVRSPQQPAPVAPKALPRGGVIIKESDMRHIMENHGPESTVPGKGKFSKGTSESDISAMIDRTVRHGSSRENTKNRPGMIYEYNFGSQIGVDYLGSMSTKLRVVVRPNNTARTAFPYN</sequence>
<dbReference type="Pfam" id="PF25023">
    <property type="entry name" value="TEN_YD-shell"/>
    <property type="match status" value="2"/>
</dbReference>
<keyword evidence="7" id="KW-1185">Reference proteome</keyword>
<feature type="domain" description="Teneurin-like YD-shell" evidence="5">
    <location>
        <begin position="379"/>
        <end position="543"/>
    </location>
</feature>
<dbReference type="PANTHER" id="PTHR32305">
    <property type="match status" value="1"/>
</dbReference>
<feature type="region of interest" description="Disordered" evidence="2">
    <location>
        <begin position="27"/>
        <end position="82"/>
    </location>
</feature>
<comment type="caution">
    <text evidence="6">The sequence shown here is derived from an EMBL/GenBank/DDBJ whole genome shotgun (WGS) entry which is preliminary data.</text>
</comment>
<protein>
    <recommendedName>
        <fullName evidence="8">Type IV secretion protein Rhs</fullName>
    </recommendedName>
</protein>
<feature type="chain" id="PRO_5016243232" description="Type IV secretion protein Rhs" evidence="3">
    <location>
        <begin position="34"/>
        <end position="1812"/>
    </location>
</feature>